<dbReference type="AlphaFoldDB" id="A0A9X2HC76"/>
<dbReference type="PIRSF" id="PIRSF002741">
    <property type="entry name" value="MppA"/>
    <property type="match status" value="1"/>
</dbReference>
<dbReference type="InterPro" id="IPR000914">
    <property type="entry name" value="SBP_5_dom"/>
</dbReference>
<comment type="caution">
    <text evidence="2">The sequence shown here is derived from an EMBL/GenBank/DDBJ whole genome shotgun (WGS) entry which is preliminary data.</text>
</comment>
<reference evidence="2" key="1">
    <citation type="submission" date="2022-06" db="EMBL/GenBank/DDBJ databases">
        <title>Rothia sp. isolated from sandalwood seedling.</title>
        <authorList>
            <person name="Tuikhar N."/>
            <person name="Kirdat K."/>
            <person name="Thorat V."/>
            <person name="Swetha P."/>
            <person name="Padma S."/>
            <person name="Sundararaj R."/>
            <person name="Yadav A."/>
        </authorList>
    </citation>
    <scope>NUCLEOTIDE SEQUENCE</scope>
    <source>
        <strain evidence="2">AR01</strain>
    </source>
</reference>
<dbReference type="Gene3D" id="3.90.76.10">
    <property type="entry name" value="Dipeptide-binding Protein, Domain 1"/>
    <property type="match status" value="1"/>
</dbReference>
<dbReference type="CDD" id="cd00995">
    <property type="entry name" value="PBP2_NikA_DppA_OppA_like"/>
    <property type="match status" value="1"/>
</dbReference>
<protein>
    <submittedName>
        <fullName evidence="2">ABC transporter substrate-binding protein</fullName>
    </submittedName>
</protein>
<evidence type="ECO:0000313" key="3">
    <source>
        <dbReference type="Proteomes" id="UP001139502"/>
    </source>
</evidence>
<dbReference type="PANTHER" id="PTHR30290">
    <property type="entry name" value="PERIPLASMIC BINDING COMPONENT OF ABC TRANSPORTER"/>
    <property type="match status" value="1"/>
</dbReference>
<dbReference type="SUPFAM" id="SSF53850">
    <property type="entry name" value="Periplasmic binding protein-like II"/>
    <property type="match status" value="1"/>
</dbReference>
<dbReference type="EMBL" id="JANAFB010000004">
    <property type="protein sequence ID" value="MCP3425022.1"/>
    <property type="molecule type" value="Genomic_DNA"/>
</dbReference>
<dbReference type="InterPro" id="IPR030678">
    <property type="entry name" value="Peptide/Ni-bd"/>
</dbReference>
<evidence type="ECO:0000259" key="1">
    <source>
        <dbReference type="Pfam" id="PF00496"/>
    </source>
</evidence>
<keyword evidence="3" id="KW-1185">Reference proteome</keyword>
<dbReference type="Proteomes" id="UP001139502">
    <property type="component" value="Unassembled WGS sequence"/>
</dbReference>
<dbReference type="GO" id="GO:0043190">
    <property type="term" value="C:ATP-binding cassette (ABC) transporter complex"/>
    <property type="evidence" value="ECO:0007669"/>
    <property type="project" value="InterPro"/>
</dbReference>
<dbReference type="InterPro" id="IPR039424">
    <property type="entry name" value="SBP_5"/>
</dbReference>
<dbReference type="GO" id="GO:0015833">
    <property type="term" value="P:peptide transport"/>
    <property type="evidence" value="ECO:0007669"/>
    <property type="project" value="TreeGrafter"/>
</dbReference>
<organism evidence="2 3">
    <name type="scientific">Rothia santali</name>
    <dbReference type="NCBI Taxonomy" id="2949643"/>
    <lineage>
        <taxon>Bacteria</taxon>
        <taxon>Bacillati</taxon>
        <taxon>Actinomycetota</taxon>
        <taxon>Actinomycetes</taxon>
        <taxon>Micrococcales</taxon>
        <taxon>Micrococcaceae</taxon>
        <taxon>Rothia</taxon>
    </lineage>
</organism>
<name>A0A9X2HC76_9MICC</name>
<evidence type="ECO:0000313" key="2">
    <source>
        <dbReference type="EMBL" id="MCP3425022.1"/>
    </source>
</evidence>
<feature type="domain" description="Solute-binding protein family 5" evidence="1">
    <location>
        <begin position="80"/>
        <end position="459"/>
    </location>
</feature>
<dbReference type="Pfam" id="PF00496">
    <property type="entry name" value="SBP_bac_5"/>
    <property type="match status" value="1"/>
</dbReference>
<sequence length="536" mass="57567">MTITAGLSAAALVLAGCGGGGDDGGGGGGGGDGEMIINARGLEPQNPLIPTSTNEVGGGRIVDLLYAGLVSYSADGETQMEVADSIESDDNKTWTVNLKDGWTFSDGSPVTANSFVDAWNYGANPDNAQLGAYFFYPIEGTTDDGTFAEGADSISGLNVVDDSTFTITLKDPASDFADRLGYSSYFPLPEAAFDDPEAFGESPIGNGPYTLDGWDHNTEARLLANDDYDGNRDPQNDGVTFKFYTDPDAAYTDVQSGVLDILDEVPTSAISTFTTDDQVQAFNDPGPVSANITIPASLEHFGEDEEGKLRRQAISHAIDRGEITSQIFDDTYTPATDFSSPIMADYSDDVEGNDVLDFDPERARDLWNQANQISDFDGTFEVSYNADGSGNAEWVEAVTNQLRENLQINAEPKPFATFAEFRELITERNINTAFRAGWQPDYPSVYNYLAPVFGTGAGSNDGDYSNPDFDAALVDAASSQNEDDRKAALADAQSILFEDLPAIPLWDRNSFGVAAQGVQGVDFTWQDQPTYHTITK</sequence>
<dbReference type="GO" id="GO:0042597">
    <property type="term" value="C:periplasmic space"/>
    <property type="evidence" value="ECO:0007669"/>
    <property type="project" value="UniProtKB-ARBA"/>
</dbReference>
<dbReference type="Gene3D" id="3.10.105.10">
    <property type="entry name" value="Dipeptide-binding Protein, Domain 3"/>
    <property type="match status" value="1"/>
</dbReference>
<gene>
    <name evidence="2" type="ORF">NBM05_02985</name>
</gene>
<dbReference type="Gene3D" id="3.40.190.10">
    <property type="entry name" value="Periplasmic binding protein-like II"/>
    <property type="match status" value="1"/>
</dbReference>
<proteinExistence type="predicted"/>
<accession>A0A9X2HC76</accession>
<dbReference type="RefSeq" id="WP_254165009.1">
    <property type="nucleotide sequence ID" value="NZ_JANAFB010000004.1"/>
</dbReference>
<dbReference type="GO" id="GO:1904680">
    <property type="term" value="F:peptide transmembrane transporter activity"/>
    <property type="evidence" value="ECO:0007669"/>
    <property type="project" value="TreeGrafter"/>
</dbReference>
<dbReference type="PANTHER" id="PTHR30290:SF83">
    <property type="entry name" value="ABC TRANSPORTER SUBSTRATE-BINDING PROTEIN"/>
    <property type="match status" value="1"/>
</dbReference>